<dbReference type="Proteomes" id="UP001153269">
    <property type="component" value="Unassembled WGS sequence"/>
</dbReference>
<evidence type="ECO:0000313" key="2">
    <source>
        <dbReference type="EMBL" id="CAB1439790.1"/>
    </source>
</evidence>
<evidence type="ECO:0000256" key="1">
    <source>
        <dbReference type="SAM" id="MobiDB-lite"/>
    </source>
</evidence>
<reference evidence="2" key="1">
    <citation type="submission" date="2020-03" db="EMBL/GenBank/DDBJ databases">
        <authorList>
            <person name="Weist P."/>
        </authorList>
    </citation>
    <scope>NUCLEOTIDE SEQUENCE</scope>
</reference>
<accession>A0A9N7YTY4</accession>
<dbReference type="EMBL" id="CADEAL010002335">
    <property type="protein sequence ID" value="CAB1439790.1"/>
    <property type="molecule type" value="Genomic_DNA"/>
</dbReference>
<proteinExistence type="predicted"/>
<protein>
    <submittedName>
        <fullName evidence="2">Uncharacterized protein</fullName>
    </submittedName>
</protein>
<organism evidence="2 3">
    <name type="scientific">Pleuronectes platessa</name>
    <name type="common">European plaice</name>
    <dbReference type="NCBI Taxonomy" id="8262"/>
    <lineage>
        <taxon>Eukaryota</taxon>
        <taxon>Metazoa</taxon>
        <taxon>Chordata</taxon>
        <taxon>Craniata</taxon>
        <taxon>Vertebrata</taxon>
        <taxon>Euteleostomi</taxon>
        <taxon>Actinopterygii</taxon>
        <taxon>Neopterygii</taxon>
        <taxon>Teleostei</taxon>
        <taxon>Neoteleostei</taxon>
        <taxon>Acanthomorphata</taxon>
        <taxon>Carangaria</taxon>
        <taxon>Pleuronectiformes</taxon>
        <taxon>Pleuronectoidei</taxon>
        <taxon>Pleuronectidae</taxon>
        <taxon>Pleuronectes</taxon>
    </lineage>
</organism>
<feature type="region of interest" description="Disordered" evidence="1">
    <location>
        <begin position="86"/>
        <end position="105"/>
    </location>
</feature>
<comment type="caution">
    <text evidence="2">The sequence shown here is derived from an EMBL/GenBank/DDBJ whole genome shotgun (WGS) entry which is preliminary data.</text>
</comment>
<name>A0A9N7YTY4_PLEPL</name>
<sequence>MLSVQGSNSCQRLLAQPASLPAGWEGRACHPFSFLPAGLLTLMQWEPAQGISSVGDTPAPWSEQLSTLIGTNGTAYVVGAVADNADSRGPMLTGPTGCGEHRGNQ</sequence>
<dbReference type="AlphaFoldDB" id="A0A9N7YTY4"/>
<evidence type="ECO:0000313" key="3">
    <source>
        <dbReference type="Proteomes" id="UP001153269"/>
    </source>
</evidence>
<gene>
    <name evidence="2" type="ORF">PLEPLA_LOCUS27559</name>
</gene>
<keyword evidence="3" id="KW-1185">Reference proteome</keyword>